<dbReference type="Proteomes" id="UP000254889">
    <property type="component" value="Chromosome"/>
</dbReference>
<dbReference type="PANTHER" id="PTHR43767">
    <property type="entry name" value="LONG-CHAIN-FATTY-ACID--COA LIGASE"/>
    <property type="match status" value="1"/>
</dbReference>
<gene>
    <name evidence="8" type="ORF">DW352_09500</name>
</gene>
<evidence type="ECO:0000256" key="1">
    <source>
        <dbReference type="ARBA" id="ARBA00006432"/>
    </source>
</evidence>
<dbReference type="PRINTS" id="PR00154">
    <property type="entry name" value="AMPBINDING"/>
</dbReference>
<dbReference type="Gene3D" id="3.30.300.30">
    <property type="match status" value="1"/>
</dbReference>
<dbReference type="PANTHER" id="PTHR43767:SF7">
    <property type="entry name" value="MEDIUM_LONG-CHAIN-FATTY-ACID--COA LIGASE FADD8"/>
    <property type="match status" value="1"/>
</dbReference>
<dbReference type="InterPro" id="IPR000873">
    <property type="entry name" value="AMP-dep_synth/lig_dom"/>
</dbReference>
<dbReference type="InterPro" id="IPR020459">
    <property type="entry name" value="AMP-binding"/>
</dbReference>
<feature type="domain" description="AMP-dependent synthetase/ligase" evidence="6">
    <location>
        <begin position="9"/>
        <end position="373"/>
    </location>
</feature>
<dbReference type="Gene3D" id="3.40.50.12780">
    <property type="entry name" value="N-terminal domain of ligase-like"/>
    <property type="match status" value="1"/>
</dbReference>
<dbReference type="InterPro" id="IPR020845">
    <property type="entry name" value="AMP-binding_CS"/>
</dbReference>
<dbReference type="GO" id="GO:0016877">
    <property type="term" value="F:ligase activity, forming carbon-sulfur bonds"/>
    <property type="evidence" value="ECO:0007669"/>
    <property type="project" value="UniProtKB-ARBA"/>
</dbReference>
<proteinExistence type="inferred from homology"/>
<dbReference type="EC" id="6.2.1.44" evidence="4"/>
<evidence type="ECO:0000259" key="7">
    <source>
        <dbReference type="Pfam" id="PF13193"/>
    </source>
</evidence>
<sequence length="514" mass="55799">MNLRDIIVRNALLHPNRDALVFEGARITYAAFAGRAFRLANALLGLGLRAQERVAVLAPNCPAYLETFGACESAGLVVVNLNHRLAARELVAIGHDCEPAALVFHSQFKDHAEALMAAVPSIRHAVCIDAPHGTAAVYEEIIRQAADTLPPVTLRDEDIAYLIYTSGTTGKPKGVMLSHRAVVESARAIALETSARTSDTMLIVMPMFHIGGRIEQLSHTMVGATIILQAAFDPADVLHAFEAERVTCAHLAPIMVQRLLDCAELDIVDRSALRSIHYASAPMPVPTLRRAVAAFGPILTQIYGMTESIVATLLTPEQHRLEGSAAETRRLASAGQAFLGCEIRIVRADGSDADTGEIGEILVRGPGVMSGYWNNSTATANALRDGWFYTGDLGLFDDERFVFVMDRKKDMIISGGENIYSWEVEEALRSHAAVGEAAVIGVPDPEWGESVKAFVVTRSVVSADDLIAHCRANIASYKKPKSIEFVDALPRLFNGKIDKKALRAPFWTEQGRQV</sequence>
<organism evidence="8 9">
    <name type="scientific">Pseudolabrys taiwanensis</name>
    <dbReference type="NCBI Taxonomy" id="331696"/>
    <lineage>
        <taxon>Bacteria</taxon>
        <taxon>Pseudomonadati</taxon>
        <taxon>Pseudomonadota</taxon>
        <taxon>Alphaproteobacteria</taxon>
        <taxon>Hyphomicrobiales</taxon>
        <taxon>Xanthobacteraceae</taxon>
        <taxon>Pseudolabrys</taxon>
    </lineage>
</organism>
<evidence type="ECO:0000259" key="6">
    <source>
        <dbReference type="Pfam" id="PF00501"/>
    </source>
</evidence>
<comment type="similarity">
    <text evidence="1">Belongs to the ATP-dependent AMP-binding enzyme family.</text>
</comment>
<dbReference type="InterPro" id="IPR025110">
    <property type="entry name" value="AMP-bd_C"/>
</dbReference>
<evidence type="ECO:0000313" key="8">
    <source>
        <dbReference type="EMBL" id="AXK80722.1"/>
    </source>
</evidence>
<dbReference type="AlphaFoldDB" id="A0A345ZUX5"/>
<protein>
    <recommendedName>
        <fullName evidence="5">3-methylmercaptopropionyl-CoA ligase</fullName>
        <ecNumber evidence="4">6.2.1.44</ecNumber>
    </recommendedName>
</protein>
<evidence type="ECO:0000313" key="9">
    <source>
        <dbReference type="Proteomes" id="UP000254889"/>
    </source>
</evidence>
<dbReference type="KEGG" id="ptaw:DW352_09500"/>
<dbReference type="Pfam" id="PF00501">
    <property type="entry name" value="AMP-binding"/>
    <property type="match status" value="1"/>
</dbReference>
<dbReference type="Pfam" id="PF13193">
    <property type="entry name" value="AMP-binding_C"/>
    <property type="match status" value="1"/>
</dbReference>
<dbReference type="RefSeq" id="WP_115690640.1">
    <property type="nucleotide sequence ID" value="NZ_CP031417.1"/>
</dbReference>
<dbReference type="InterPro" id="IPR050237">
    <property type="entry name" value="ATP-dep_AMP-bd_enzyme"/>
</dbReference>
<evidence type="ECO:0000256" key="4">
    <source>
        <dbReference type="ARBA" id="ARBA00066616"/>
    </source>
</evidence>
<dbReference type="InterPro" id="IPR042099">
    <property type="entry name" value="ANL_N_sf"/>
</dbReference>
<name>A0A345ZUX5_9HYPH</name>
<dbReference type="NCBIfam" id="NF004837">
    <property type="entry name" value="PRK06187.1"/>
    <property type="match status" value="1"/>
</dbReference>
<feature type="domain" description="AMP-binding enzyme C-terminal" evidence="7">
    <location>
        <begin position="423"/>
        <end position="496"/>
    </location>
</feature>
<keyword evidence="9" id="KW-1185">Reference proteome</keyword>
<reference evidence="8 9" key="1">
    <citation type="submission" date="2018-07" db="EMBL/GenBank/DDBJ databases">
        <authorList>
            <person name="Quirk P.G."/>
            <person name="Krulwich T.A."/>
        </authorList>
    </citation>
    <scope>NUCLEOTIDE SEQUENCE [LARGE SCALE GENOMIC DNA]</scope>
    <source>
        <strain evidence="8 9">CC-BB4</strain>
    </source>
</reference>
<comment type="catalytic activity">
    <reaction evidence="3">
        <text>3-(methylsulfanyl)propanoate + ATP + CoA = 3-(methylsulfanyl)propanoyl-CoA + AMP + diphosphate</text>
        <dbReference type="Rhea" id="RHEA:43052"/>
        <dbReference type="ChEBI" id="CHEBI:30616"/>
        <dbReference type="ChEBI" id="CHEBI:33019"/>
        <dbReference type="ChEBI" id="CHEBI:49016"/>
        <dbReference type="ChEBI" id="CHEBI:57287"/>
        <dbReference type="ChEBI" id="CHEBI:82815"/>
        <dbReference type="ChEBI" id="CHEBI:456215"/>
        <dbReference type="EC" id="6.2.1.44"/>
    </reaction>
    <physiologicalReaction direction="left-to-right" evidence="3">
        <dbReference type="Rhea" id="RHEA:43053"/>
    </physiologicalReaction>
</comment>
<keyword evidence="2" id="KW-0436">Ligase</keyword>
<dbReference type="OrthoDB" id="9803968at2"/>
<dbReference type="EMBL" id="CP031417">
    <property type="protein sequence ID" value="AXK80722.1"/>
    <property type="molecule type" value="Genomic_DNA"/>
</dbReference>
<dbReference type="PROSITE" id="PS00455">
    <property type="entry name" value="AMP_BINDING"/>
    <property type="match status" value="1"/>
</dbReference>
<dbReference type="SUPFAM" id="SSF56801">
    <property type="entry name" value="Acetyl-CoA synthetase-like"/>
    <property type="match status" value="1"/>
</dbReference>
<evidence type="ECO:0000256" key="3">
    <source>
        <dbReference type="ARBA" id="ARBA00051915"/>
    </source>
</evidence>
<dbReference type="InterPro" id="IPR045851">
    <property type="entry name" value="AMP-bd_C_sf"/>
</dbReference>
<evidence type="ECO:0000256" key="2">
    <source>
        <dbReference type="ARBA" id="ARBA00022598"/>
    </source>
</evidence>
<evidence type="ECO:0000256" key="5">
    <source>
        <dbReference type="ARBA" id="ARBA00067668"/>
    </source>
</evidence>
<dbReference type="FunFam" id="3.30.300.30:FF:000008">
    <property type="entry name" value="2,3-dihydroxybenzoate-AMP ligase"/>
    <property type="match status" value="1"/>
</dbReference>
<accession>A0A345ZUX5</accession>